<accession>A0A286RH10</accession>
<dbReference type="EMBL" id="CP018477">
    <property type="protein sequence ID" value="ASV75240.1"/>
    <property type="molecule type" value="Genomic_DNA"/>
</dbReference>
<sequence>MNRRETIAQDIEAKTRWARALYYNSPGDRLTKETAVETTASE</sequence>
<protein>
    <submittedName>
        <fullName evidence="1">Uncharacterized protein</fullName>
    </submittedName>
</protein>
<dbReference type="AlphaFoldDB" id="A0A286RH10"/>
<name>A0A286RH10_9BACT</name>
<dbReference type="Proteomes" id="UP000215086">
    <property type="component" value="Chromosome"/>
</dbReference>
<gene>
    <name evidence="1" type="ORF">THTE_2638</name>
</gene>
<dbReference type="KEGG" id="ttf:THTE_2638"/>
<evidence type="ECO:0000313" key="1">
    <source>
        <dbReference type="EMBL" id="ASV75240.1"/>
    </source>
</evidence>
<reference evidence="1 2" key="1">
    <citation type="journal article" name="Front. Microbiol.">
        <title>Sugar Metabolism of the First Thermophilic Planctomycete Thermogutta terrifontis: Comparative Genomic and Transcriptomic Approaches.</title>
        <authorList>
            <person name="Elcheninov A.G."/>
            <person name="Menzel P."/>
            <person name="Gudbergsdottir S.R."/>
            <person name="Slesarev A.I."/>
            <person name="Kadnikov V.V."/>
            <person name="Krogh A."/>
            <person name="Bonch-Osmolovskaya E.A."/>
            <person name="Peng X."/>
            <person name="Kublanov I.V."/>
        </authorList>
    </citation>
    <scope>NUCLEOTIDE SEQUENCE [LARGE SCALE GENOMIC DNA]</scope>
    <source>
        <strain evidence="1 2">R1</strain>
    </source>
</reference>
<proteinExistence type="predicted"/>
<organism evidence="1 2">
    <name type="scientific">Thermogutta terrifontis</name>
    <dbReference type="NCBI Taxonomy" id="1331910"/>
    <lineage>
        <taxon>Bacteria</taxon>
        <taxon>Pseudomonadati</taxon>
        <taxon>Planctomycetota</taxon>
        <taxon>Planctomycetia</taxon>
        <taxon>Pirellulales</taxon>
        <taxon>Thermoguttaceae</taxon>
        <taxon>Thermogutta</taxon>
    </lineage>
</organism>
<keyword evidence="2" id="KW-1185">Reference proteome</keyword>
<evidence type="ECO:0000313" key="2">
    <source>
        <dbReference type="Proteomes" id="UP000215086"/>
    </source>
</evidence>